<dbReference type="PANTHER" id="PTHR27008:SF585">
    <property type="entry name" value="PROTEIN KINASE DOMAIN-CONTAINING PROTEIN"/>
    <property type="match status" value="1"/>
</dbReference>
<evidence type="ECO:0000256" key="11">
    <source>
        <dbReference type="ARBA" id="ARBA00022737"/>
    </source>
</evidence>
<name>A0AAD4JE58_PERFH</name>
<dbReference type="Gene3D" id="3.30.200.20">
    <property type="entry name" value="Phosphorylase Kinase, domain 1"/>
    <property type="match status" value="1"/>
</dbReference>
<comment type="similarity">
    <text evidence="2">Belongs to the protein kinase superfamily. Ser/Thr protein kinase family.</text>
</comment>
<dbReference type="FunFam" id="1.10.510.10:FF:000358">
    <property type="entry name" value="Putative leucine-rich repeat receptor-like serine/threonine-protein kinase"/>
    <property type="match status" value="1"/>
</dbReference>
<dbReference type="InterPro" id="IPR017441">
    <property type="entry name" value="Protein_kinase_ATP_BS"/>
</dbReference>
<dbReference type="EC" id="2.7.11.1" evidence="3"/>
<dbReference type="SUPFAM" id="SSF52075">
    <property type="entry name" value="Outer arm dynein light chain 1"/>
    <property type="match status" value="1"/>
</dbReference>
<dbReference type="EMBL" id="SDAM02000082">
    <property type="protein sequence ID" value="KAH6831756.1"/>
    <property type="molecule type" value="Genomic_DNA"/>
</dbReference>
<dbReference type="FunFam" id="3.80.10.10:FF:000233">
    <property type="entry name" value="Leucine-rich repeat receptor-like protein kinase TDR"/>
    <property type="match status" value="1"/>
</dbReference>
<dbReference type="InterPro" id="IPR008271">
    <property type="entry name" value="Ser/Thr_kinase_AS"/>
</dbReference>
<dbReference type="Pfam" id="PF13855">
    <property type="entry name" value="LRR_8"/>
    <property type="match status" value="1"/>
</dbReference>
<evidence type="ECO:0000256" key="13">
    <source>
        <dbReference type="ARBA" id="ARBA00022777"/>
    </source>
</evidence>
<dbReference type="GO" id="GO:0051707">
    <property type="term" value="P:response to other organism"/>
    <property type="evidence" value="ECO:0007669"/>
    <property type="project" value="UniProtKB-ARBA"/>
</dbReference>
<evidence type="ECO:0000256" key="16">
    <source>
        <dbReference type="ARBA" id="ARBA00023136"/>
    </source>
</evidence>
<dbReference type="PROSITE" id="PS00107">
    <property type="entry name" value="PROTEIN_KINASE_ATP"/>
    <property type="match status" value="1"/>
</dbReference>
<evidence type="ECO:0000256" key="14">
    <source>
        <dbReference type="ARBA" id="ARBA00022840"/>
    </source>
</evidence>
<dbReference type="Gene3D" id="1.10.510.10">
    <property type="entry name" value="Transferase(Phosphotransferase) domain 1"/>
    <property type="match status" value="1"/>
</dbReference>
<dbReference type="SMART" id="SM00220">
    <property type="entry name" value="S_TKc"/>
    <property type="match status" value="1"/>
</dbReference>
<dbReference type="PANTHER" id="PTHR27008">
    <property type="entry name" value="OS04G0122200 PROTEIN"/>
    <property type="match status" value="1"/>
</dbReference>
<feature type="binding site" evidence="21">
    <location>
        <position position="853"/>
    </location>
    <ligand>
        <name>ATP</name>
        <dbReference type="ChEBI" id="CHEBI:30616"/>
    </ligand>
</feature>
<accession>A0AAD4JE58</accession>
<dbReference type="Pfam" id="PF08263">
    <property type="entry name" value="LRRNT_2"/>
    <property type="match status" value="1"/>
</dbReference>
<dbReference type="SUPFAM" id="SSF52047">
    <property type="entry name" value="RNI-like"/>
    <property type="match status" value="1"/>
</dbReference>
<keyword evidence="11" id="KW-0677">Repeat</keyword>
<dbReference type="PROSITE" id="PS00108">
    <property type="entry name" value="PROTEIN_KINASE_ST"/>
    <property type="match status" value="1"/>
</dbReference>
<dbReference type="FunFam" id="3.80.10.10:FF:000627">
    <property type="entry name" value="Probable leucine-rich repeat receptor-like protein kinase At2g33170"/>
    <property type="match status" value="1"/>
</dbReference>
<feature type="domain" description="Protein kinase" evidence="24">
    <location>
        <begin position="825"/>
        <end position="1105"/>
    </location>
</feature>
<dbReference type="InterPro" id="IPR055414">
    <property type="entry name" value="LRR_R13L4/SHOC2-like"/>
</dbReference>
<evidence type="ECO:0000256" key="6">
    <source>
        <dbReference type="ARBA" id="ARBA00022553"/>
    </source>
</evidence>
<feature type="signal peptide" evidence="23">
    <location>
        <begin position="1"/>
        <end position="21"/>
    </location>
</feature>
<protein>
    <recommendedName>
        <fullName evidence="3">non-specific serine/threonine protein kinase</fullName>
        <ecNumber evidence="3">2.7.11.1</ecNumber>
    </recommendedName>
</protein>
<evidence type="ECO:0000256" key="4">
    <source>
        <dbReference type="ARBA" id="ARBA00022475"/>
    </source>
</evidence>
<evidence type="ECO:0000256" key="12">
    <source>
        <dbReference type="ARBA" id="ARBA00022741"/>
    </source>
</evidence>
<evidence type="ECO:0000256" key="20">
    <source>
        <dbReference type="ARBA" id="ARBA00048679"/>
    </source>
</evidence>
<keyword evidence="6" id="KW-0597">Phosphoprotein</keyword>
<dbReference type="Pfam" id="PF00560">
    <property type="entry name" value="LRR_1"/>
    <property type="match status" value="7"/>
</dbReference>
<dbReference type="Pfam" id="PF07714">
    <property type="entry name" value="PK_Tyr_Ser-Thr"/>
    <property type="match status" value="1"/>
</dbReference>
<keyword evidence="14 21" id="KW-0067">ATP-binding</keyword>
<dbReference type="Proteomes" id="UP001190926">
    <property type="component" value="Unassembled WGS sequence"/>
</dbReference>
<keyword evidence="9 22" id="KW-0812">Transmembrane</keyword>
<dbReference type="SUPFAM" id="SSF52058">
    <property type="entry name" value="L domain-like"/>
    <property type="match status" value="1"/>
</dbReference>
<evidence type="ECO:0000256" key="23">
    <source>
        <dbReference type="SAM" id="SignalP"/>
    </source>
</evidence>
<dbReference type="PRINTS" id="PR00019">
    <property type="entry name" value="LEURICHRPT"/>
</dbReference>
<keyword evidence="4" id="KW-1003">Cell membrane</keyword>
<evidence type="ECO:0000256" key="7">
    <source>
        <dbReference type="ARBA" id="ARBA00022614"/>
    </source>
</evidence>
<comment type="caution">
    <text evidence="25">The sequence shown here is derived from an EMBL/GenBank/DDBJ whole genome shotgun (WGS) entry which is preliminary data.</text>
</comment>
<dbReference type="Pfam" id="PF23598">
    <property type="entry name" value="LRR_14"/>
    <property type="match status" value="1"/>
</dbReference>
<keyword evidence="12 21" id="KW-0547">Nucleotide-binding</keyword>
<comment type="catalytic activity">
    <reaction evidence="19">
        <text>L-threonyl-[protein] + ATP = O-phospho-L-threonyl-[protein] + ADP + H(+)</text>
        <dbReference type="Rhea" id="RHEA:46608"/>
        <dbReference type="Rhea" id="RHEA-COMP:11060"/>
        <dbReference type="Rhea" id="RHEA-COMP:11605"/>
        <dbReference type="ChEBI" id="CHEBI:15378"/>
        <dbReference type="ChEBI" id="CHEBI:30013"/>
        <dbReference type="ChEBI" id="CHEBI:30616"/>
        <dbReference type="ChEBI" id="CHEBI:61977"/>
        <dbReference type="ChEBI" id="CHEBI:456216"/>
        <dbReference type="EC" id="2.7.11.1"/>
    </reaction>
</comment>
<dbReference type="GO" id="GO:0004674">
    <property type="term" value="F:protein serine/threonine kinase activity"/>
    <property type="evidence" value="ECO:0007669"/>
    <property type="project" value="UniProtKB-KW"/>
</dbReference>
<evidence type="ECO:0000256" key="22">
    <source>
        <dbReference type="SAM" id="Phobius"/>
    </source>
</evidence>
<evidence type="ECO:0000256" key="21">
    <source>
        <dbReference type="PROSITE-ProRule" id="PRU10141"/>
    </source>
</evidence>
<proteinExistence type="inferred from homology"/>
<evidence type="ECO:0000256" key="10">
    <source>
        <dbReference type="ARBA" id="ARBA00022729"/>
    </source>
</evidence>
<dbReference type="FunFam" id="3.30.200.20:FF:000661">
    <property type="entry name" value="Serine-threonine protein kinase plant-type"/>
    <property type="match status" value="1"/>
</dbReference>
<keyword evidence="7" id="KW-0433">Leucine-rich repeat</keyword>
<feature type="chain" id="PRO_5042279796" description="non-specific serine/threonine protein kinase" evidence="23">
    <location>
        <begin position="22"/>
        <end position="1111"/>
    </location>
</feature>
<dbReference type="InterPro" id="IPR011009">
    <property type="entry name" value="Kinase-like_dom_sf"/>
</dbReference>
<evidence type="ECO:0000256" key="9">
    <source>
        <dbReference type="ARBA" id="ARBA00022692"/>
    </source>
</evidence>
<dbReference type="GO" id="GO:0005886">
    <property type="term" value="C:plasma membrane"/>
    <property type="evidence" value="ECO:0007669"/>
    <property type="project" value="UniProtKB-SubCell"/>
</dbReference>
<evidence type="ECO:0000256" key="17">
    <source>
        <dbReference type="ARBA" id="ARBA00023170"/>
    </source>
</evidence>
<evidence type="ECO:0000256" key="5">
    <source>
        <dbReference type="ARBA" id="ARBA00022527"/>
    </source>
</evidence>
<organism evidence="25 26">
    <name type="scientific">Perilla frutescens var. hirtella</name>
    <name type="common">Perilla citriodora</name>
    <name type="synonym">Perilla setoyensis</name>
    <dbReference type="NCBI Taxonomy" id="608512"/>
    <lineage>
        <taxon>Eukaryota</taxon>
        <taxon>Viridiplantae</taxon>
        <taxon>Streptophyta</taxon>
        <taxon>Embryophyta</taxon>
        <taxon>Tracheophyta</taxon>
        <taxon>Spermatophyta</taxon>
        <taxon>Magnoliopsida</taxon>
        <taxon>eudicotyledons</taxon>
        <taxon>Gunneridae</taxon>
        <taxon>Pentapetalae</taxon>
        <taxon>asterids</taxon>
        <taxon>lamiids</taxon>
        <taxon>Lamiales</taxon>
        <taxon>Lamiaceae</taxon>
        <taxon>Nepetoideae</taxon>
        <taxon>Elsholtzieae</taxon>
        <taxon>Perilla</taxon>
    </lineage>
</organism>
<dbReference type="FunFam" id="3.80.10.10:FF:000317">
    <property type="entry name" value="Inactive leucine-rich repeat receptor-like protein kinase"/>
    <property type="match status" value="1"/>
</dbReference>
<evidence type="ECO:0000256" key="2">
    <source>
        <dbReference type="ARBA" id="ARBA00008684"/>
    </source>
</evidence>
<keyword evidence="5" id="KW-0723">Serine/threonine-protein kinase</keyword>
<evidence type="ECO:0000256" key="8">
    <source>
        <dbReference type="ARBA" id="ARBA00022679"/>
    </source>
</evidence>
<dbReference type="SUPFAM" id="SSF56112">
    <property type="entry name" value="Protein kinase-like (PK-like)"/>
    <property type="match status" value="1"/>
</dbReference>
<gene>
    <name evidence="25" type="ORF">C2S53_008375</name>
</gene>
<dbReference type="Gene3D" id="3.80.10.10">
    <property type="entry name" value="Ribonuclease Inhibitor"/>
    <property type="match status" value="4"/>
</dbReference>
<keyword evidence="17" id="KW-0675">Receptor</keyword>
<keyword evidence="10 23" id="KW-0732">Signal</keyword>
<evidence type="ECO:0000313" key="26">
    <source>
        <dbReference type="Proteomes" id="UP001190926"/>
    </source>
</evidence>
<keyword evidence="8" id="KW-0808">Transferase</keyword>
<evidence type="ECO:0000313" key="25">
    <source>
        <dbReference type="EMBL" id="KAH6831756.1"/>
    </source>
</evidence>
<reference evidence="25 26" key="1">
    <citation type="journal article" date="2021" name="Nat. Commun.">
        <title>Incipient diploidization of the medicinal plant Perilla within 10,000 years.</title>
        <authorList>
            <person name="Zhang Y."/>
            <person name="Shen Q."/>
            <person name="Leng L."/>
            <person name="Zhang D."/>
            <person name="Chen S."/>
            <person name="Shi Y."/>
            <person name="Ning Z."/>
            <person name="Chen S."/>
        </authorList>
    </citation>
    <scope>NUCLEOTIDE SEQUENCE [LARGE SCALE GENOMIC DNA]</scope>
    <source>
        <strain evidence="26">cv. PC099</strain>
    </source>
</reference>
<dbReference type="InterPro" id="IPR013210">
    <property type="entry name" value="LRR_N_plant-typ"/>
</dbReference>
<dbReference type="InterPro" id="IPR000719">
    <property type="entry name" value="Prot_kinase_dom"/>
</dbReference>
<dbReference type="SMART" id="SM00369">
    <property type="entry name" value="LRR_TYP"/>
    <property type="match status" value="11"/>
</dbReference>
<evidence type="ECO:0000259" key="24">
    <source>
        <dbReference type="PROSITE" id="PS50011"/>
    </source>
</evidence>
<dbReference type="AlphaFoldDB" id="A0AAD4JE58"/>
<evidence type="ECO:0000256" key="18">
    <source>
        <dbReference type="ARBA" id="ARBA00023180"/>
    </source>
</evidence>
<dbReference type="PROSITE" id="PS50011">
    <property type="entry name" value="PROTEIN_KINASE_DOM"/>
    <property type="match status" value="1"/>
</dbReference>
<dbReference type="GO" id="GO:0009791">
    <property type="term" value="P:post-embryonic development"/>
    <property type="evidence" value="ECO:0007669"/>
    <property type="project" value="UniProtKB-ARBA"/>
</dbReference>
<evidence type="ECO:0000256" key="1">
    <source>
        <dbReference type="ARBA" id="ARBA00004162"/>
    </source>
</evidence>
<feature type="transmembrane region" description="Helical" evidence="22">
    <location>
        <begin position="769"/>
        <end position="789"/>
    </location>
</feature>
<dbReference type="GO" id="GO:0006952">
    <property type="term" value="P:defense response"/>
    <property type="evidence" value="ECO:0007669"/>
    <property type="project" value="UniProtKB-ARBA"/>
</dbReference>
<dbReference type="InterPro" id="IPR032675">
    <property type="entry name" value="LRR_dom_sf"/>
</dbReference>
<dbReference type="InterPro" id="IPR001611">
    <property type="entry name" value="Leu-rich_rpt"/>
</dbReference>
<evidence type="ECO:0000256" key="15">
    <source>
        <dbReference type="ARBA" id="ARBA00022989"/>
    </source>
</evidence>
<keyword evidence="18" id="KW-0325">Glycoprotein</keyword>
<evidence type="ECO:0000256" key="3">
    <source>
        <dbReference type="ARBA" id="ARBA00012513"/>
    </source>
</evidence>
<keyword evidence="15 22" id="KW-1133">Transmembrane helix</keyword>
<comment type="catalytic activity">
    <reaction evidence="20">
        <text>L-seryl-[protein] + ATP = O-phospho-L-seryl-[protein] + ADP + H(+)</text>
        <dbReference type="Rhea" id="RHEA:17989"/>
        <dbReference type="Rhea" id="RHEA-COMP:9863"/>
        <dbReference type="Rhea" id="RHEA-COMP:11604"/>
        <dbReference type="ChEBI" id="CHEBI:15378"/>
        <dbReference type="ChEBI" id="CHEBI:29999"/>
        <dbReference type="ChEBI" id="CHEBI:30616"/>
        <dbReference type="ChEBI" id="CHEBI:83421"/>
        <dbReference type="ChEBI" id="CHEBI:456216"/>
        <dbReference type="EC" id="2.7.11.1"/>
    </reaction>
</comment>
<dbReference type="GO" id="GO:0005524">
    <property type="term" value="F:ATP binding"/>
    <property type="evidence" value="ECO:0007669"/>
    <property type="project" value="UniProtKB-UniRule"/>
</dbReference>
<keyword evidence="26" id="KW-1185">Reference proteome</keyword>
<keyword evidence="16 22" id="KW-0472">Membrane</keyword>
<dbReference type="InterPro" id="IPR003591">
    <property type="entry name" value="Leu-rich_rpt_typical-subtyp"/>
</dbReference>
<dbReference type="InterPro" id="IPR001245">
    <property type="entry name" value="Ser-Thr/Tyr_kinase_cat_dom"/>
</dbReference>
<dbReference type="InterPro" id="IPR051809">
    <property type="entry name" value="Plant_receptor-like_S/T_kinase"/>
</dbReference>
<sequence length="1111" mass="122789">MGKEAAMLLFLGALYLRIFFAASLNSSTTDESSLLAIKKHINSDILAKNWSQETSFCSWIGVICSRRHPRVISLDLSNMDLRGTLATEIGNLSFLTSMDMSNNSLSGTIPAEIGKLRRLRVLNMMLNQLNDHIPQSLGLLRRLEGLNLRNNYLSGEIPTGLYTCAQLITLDLSYNNLSGNIPLRFGNLSQLQQLILGSNQLTGELPATIFNISSLMALDVGENRLSGSIPKHICHTPAAKLRFLRLNKNQFEGEIPSTLMRCNSLETLILSSNNFKGSIPPQLWNLSKIQTVLLGSNKLGGTIPPSIGNLSTLELFAINDNSLQGRIPQEMGQLSRLTGLGLEINNLNGEVPQSIFNLSRLGIFLLGWNNLSGNIPSSIGKSLPNIEFFDLAYNRFHGRIPTSVSNLTALIGFQLAGNSFTGEIPTNLGNLRQLKYLNLVENQLTNNISKPEQDFLSSLSNCKHLMELHVSSNPITGVLPKSLASTNLSASLEGFGFESCGIISPIPNELGNLSNLIKLNLGFNNLTELIPTALGRLSNIQSLYINGNNLQGSISHVLCSLKKLYSVDFSENNFSGQIPRCLVDLPFLREINFSGNAFSSYIPSSLWSSQQVEKLYLSNNFIDGSLSREIGNMKNLIELDLSGNHLSGQIPGTISKLQNLISLSLSNNKLDGQLNDSFSELKGLEYLDLSYNNLSGPIPKSLEALAYLTYFNVSFNKLTGEIPDGGPFANYTSDSFMGNKGLCGSPRFKVQECKKSMTTPWKKTKLLKYILPAIGAILGAAAFILFSIWRNRRVSLSPSSPTHIPLGLGHDRISYYEILRATRNLEEENLIGRGSFGSVYKGCFSDTMVAAVKVFDLEIQGALVSFDKECEILRSIRHRNLVKVITSCSNLDFKALVLAFMPNGNLEKRLYSADSSLNIFQRLEIMVDVAIALEYLHDGNPSPIVHCDLKPQNILLDEDMVAHVGDFGIAKLLTQEQRMHHTRTLGTIGYMAPEYGSEGLVSTMADVYSYGILLMEMCSRRNPIDEMFCGELSMRKWMQESFPNSVVDVVDKDLLNMDDQRRRVKYESCLASTIEVALECTADMAEERPSMKDVVARIKKIKSNLSNSNLR</sequence>
<keyword evidence="13" id="KW-0418">Kinase</keyword>
<comment type="subcellular location">
    <subcellularLocation>
        <location evidence="1">Cell membrane</location>
        <topology evidence="1">Single-pass membrane protein</topology>
    </subcellularLocation>
</comment>
<evidence type="ECO:0000256" key="19">
    <source>
        <dbReference type="ARBA" id="ARBA00047899"/>
    </source>
</evidence>